<keyword evidence="3" id="KW-1185">Reference proteome</keyword>
<dbReference type="Proteomes" id="UP001177023">
    <property type="component" value="Unassembled WGS sequence"/>
</dbReference>
<evidence type="ECO:0000313" key="2">
    <source>
        <dbReference type="EMBL" id="CAJ0562423.1"/>
    </source>
</evidence>
<name>A0AA36FQU0_9BILA</name>
<accession>A0AA36FQU0</accession>
<evidence type="ECO:0000256" key="1">
    <source>
        <dbReference type="SAM" id="Phobius"/>
    </source>
</evidence>
<comment type="caution">
    <text evidence="2">The sequence shown here is derived from an EMBL/GenBank/DDBJ whole genome shotgun (WGS) entry which is preliminary data.</text>
</comment>
<organism evidence="2 3">
    <name type="scientific">Mesorhabditis spiculigera</name>
    <dbReference type="NCBI Taxonomy" id="96644"/>
    <lineage>
        <taxon>Eukaryota</taxon>
        <taxon>Metazoa</taxon>
        <taxon>Ecdysozoa</taxon>
        <taxon>Nematoda</taxon>
        <taxon>Chromadorea</taxon>
        <taxon>Rhabditida</taxon>
        <taxon>Rhabditina</taxon>
        <taxon>Rhabditomorpha</taxon>
        <taxon>Rhabditoidea</taxon>
        <taxon>Rhabditidae</taxon>
        <taxon>Mesorhabditinae</taxon>
        <taxon>Mesorhabditis</taxon>
    </lineage>
</organism>
<feature type="transmembrane region" description="Helical" evidence="1">
    <location>
        <begin position="252"/>
        <end position="278"/>
    </location>
</feature>
<feature type="transmembrane region" description="Helical" evidence="1">
    <location>
        <begin position="284"/>
        <end position="307"/>
    </location>
</feature>
<dbReference type="Pfam" id="PF10318">
    <property type="entry name" value="7TM_GPCR_Srh"/>
    <property type="match status" value="1"/>
</dbReference>
<protein>
    <recommendedName>
        <fullName evidence="4">Serpentine Receptor, class H</fullName>
    </recommendedName>
</protein>
<dbReference type="PANTHER" id="PTHR46891:SF13">
    <property type="entry name" value="SERPENTINE RECEPTOR, CLASS H"/>
    <property type="match status" value="1"/>
</dbReference>
<keyword evidence="1" id="KW-0812">Transmembrane</keyword>
<evidence type="ECO:0008006" key="4">
    <source>
        <dbReference type="Google" id="ProtNLM"/>
    </source>
</evidence>
<feature type="transmembrane region" description="Helical" evidence="1">
    <location>
        <begin position="56"/>
        <end position="79"/>
    </location>
</feature>
<feature type="non-terminal residue" evidence="2">
    <location>
        <position position="1"/>
    </location>
</feature>
<feature type="transmembrane region" description="Helical" evidence="1">
    <location>
        <begin position="99"/>
        <end position="121"/>
    </location>
</feature>
<dbReference type="InterPro" id="IPR019422">
    <property type="entry name" value="7TM_GPCR_serpentine_rcpt_Srh"/>
</dbReference>
<sequence length="338" mass="38601">MATCDPMLKSEFDTDPQYYLKFLTYASVGGLLVNSFGIYIILFHSPPHFKTYRWHLLNYQICSTFCDVILGLCTAPVFFLPSAVGRPTGLFVKMGVSSGHQMTVASTFLHLILAATMHMFFYRWQMVVPNGSLLKFSRKVKAIILIITYILFLTPHFILLPPTYQDQPSKRIELVEDFPNYRDIVDLPDVIIFYSKNDMALAAYMFSETLLGGFLGCGMTWFWLHTAFIFHQKGKYSNESKQLQYRKYLLNLSSQMTIPIVTILYPGSLLGLIIIFRLRNVQEIAHIAFVLVSAHGAVGTFSIIGLNEHYRNYLLARFWSKCNTISSQKCIRKVKSGG</sequence>
<evidence type="ECO:0000313" key="3">
    <source>
        <dbReference type="Proteomes" id="UP001177023"/>
    </source>
</evidence>
<keyword evidence="1" id="KW-1133">Transmembrane helix</keyword>
<feature type="transmembrane region" description="Helical" evidence="1">
    <location>
        <begin position="22"/>
        <end position="44"/>
    </location>
</feature>
<dbReference type="EMBL" id="CATQJA010000645">
    <property type="protein sequence ID" value="CAJ0562423.1"/>
    <property type="molecule type" value="Genomic_DNA"/>
</dbReference>
<proteinExistence type="predicted"/>
<gene>
    <name evidence="2" type="ORF">MSPICULIGERA_LOCUS2122</name>
</gene>
<feature type="transmembrane region" description="Helical" evidence="1">
    <location>
        <begin position="142"/>
        <end position="160"/>
    </location>
</feature>
<dbReference type="AlphaFoldDB" id="A0AA36FQU0"/>
<keyword evidence="1" id="KW-0472">Membrane</keyword>
<feature type="transmembrane region" description="Helical" evidence="1">
    <location>
        <begin position="210"/>
        <end position="231"/>
    </location>
</feature>
<reference evidence="2" key="1">
    <citation type="submission" date="2023-06" db="EMBL/GenBank/DDBJ databases">
        <authorList>
            <person name="Delattre M."/>
        </authorList>
    </citation>
    <scope>NUCLEOTIDE SEQUENCE</scope>
    <source>
        <strain evidence="2">AF72</strain>
    </source>
</reference>
<dbReference type="PANTHER" id="PTHR46891">
    <property type="entry name" value="SERPENTINE RECEPTOR, CLASS H-RELATED"/>
    <property type="match status" value="1"/>
</dbReference>